<dbReference type="Pfam" id="PF00240">
    <property type="entry name" value="ubiquitin"/>
    <property type="match status" value="1"/>
</dbReference>
<reference evidence="4" key="1">
    <citation type="submission" date="2021-01" db="EMBL/GenBank/DDBJ databases">
        <authorList>
            <person name="Corre E."/>
            <person name="Pelletier E."/>
            <person name="Niang G."/>
            <person name="Scheremetjew M."/>
            <person name="Finn R."/>
            <person name="Kale V."/>
            <person name="Holt S."/>
            <person name="Cochrane G."/>
            <person name="Meng A."/>
            <person name="Brown T."/>
            <person name="Cohen L."/>
        </authorList>
    </citation>
    <scope>NUCLEOTIDE SEQUENCE</scope>
    <source>
        <strain evidence="4">GSO104</strain>
    </source>
</reference>
<evidence type="ECO:0000256" key="2">
    <source>
        <dbReference type="SAM" id="MobiDB-lite"/>
    </source>
</evidence>
<dbReference type="PRINTS" id="PR00348">
    <property type="entry name" value="UBIQUITIN"/>
</dbReference>
<dbReference type="AlphaFoldDB" id="A0A7S4SH22"/>
<dbReference type="PROSITE" id="PS00299">
    <property type="entry name" value="UBIQUITIN_1"/>
    <property type="match status" value="1"/>
</dbReference>
<dbReference type="InterPro" id="IPR050158">
    <property type="entry name" value="Ubiquitin_ubiquitin-like"/>
</dbReference>
<dbReference type="InterPro" id="IPR019954">
    <property type="entry name" value="Ubiquitin_CS"/>
</dbReference>
<feature type="region of interest" description="Disordered" evidence="2">
    <location>
        <begin position="414"/>
        <end position="434"/>
    </location>
</feature>
<organism evidence="4">
    <name type="scientific">Ditylum brightwellii</name>
    <dbReference type="NCBI Taxonomy" id="49249"/>
    <lineage>
        <taxon>Eukaryota</taxon>
        <taxon>Sar</taxon>
        <taxon>Stramenopiles</taxon>
        <taxon>Ochrophyta</taxon>
        <taxon>Bacillariophyta</taxon>
        <taxon>Mediophyceae</taxon>
        <taxon>Lithodesmiophycidae</taxon>
        <taxon>Lithodesmiales</taxon>
        <taxon>Lithodesmiaceae</taxon>
        <taxon>Ditylum</taxon>
    </lineage>
</organism>
<protein>
    <recommendedName>
        <fullName evidence="3">Ubiquitin-like domain-containing protein</fullName>
    </recommendedName>
</protein>
<accession>A0A7S4SH22</accession>
<dbReference type="InterPro" id="IPR019956">
    <property type="entry name" value="Ubiquitin_dom"/>
</dbReference>
<feature type="coiled-coil region" evidence="1">
    <location>
        <begin position="787"/>
        <end position="828"/>
    </location>
</feature>
<dbReference type="InterPro" id="IPR029071">
    <property type="entry name" value="Ubiquitin-like_domsf"/>
</dbReference>
<evidence type="ECO:0000256" key="1">
    <source>
        <dbReference type="SAM" id="Coils"/>
    </source>
</evidence>
<dbReference type="SMART" id="SM00213">
    <property type="entry name" value="UBQ"/>
    <property type="match status" value="1"/>
</dbReference>
<evidence type="ECO:0000259" key="3">
    <source>
        <dbReference type="PROSITE" id="PS50053"/>
    </source>
</evidence>
<feature type="domain" description="Ubiquitin-like" evidence="3">
    <location>
        <begin position="341"/>
        <end position="416"/>
    </location>
</feature>
<dbReference type="EMBL" id="HBNS01045408">
    <property type="protein sequence ID" value="CAE4645481.1"/>
    <property type="molecule type" value="Transcribed_RNA"/>
</dbReference>
<dbReference type="Gene3D" id="3.10.20.90">
    <property type="entry name" value="Phosphatidylinositol 3-kinase Catalytic Subunit, Chain A, domain 1"/>
    <property type="match status" value="1"/>
</dbReference>
<evidence type="ECO:0000313" key="4">
    <source>
        <dbReference type="EMBL" id="CAE4645481.1"/>
    </source>
</evidence>
<dbReference type="PANTHER" id="PTHR10666">
    <property type="entry name" value="UBIQUITIN"/>
    <property type="match status" value="1"/>
</dbReference>
<dbReference type="FunFam" id="3.10.20.90:FF:000160">
    <property type="entry name" value="Polyubiquitin-C"/>
    <property type="match status" value="1"/>
</dbReference>
<gene>
    <name evidence="4" type="ORF">DBRI00130_LOCUS35133</name>
</gene>
<dbReference type="CDD" id="cd01803">
    <property type="entry name" value="Ubl_ubiquitin"/>
    <property type="match status" value="1"/>
</dbReference>
<name>A0A7S4SH22_9STRA</name>
<dbReference type="PROSITE" id="PS50053">
    <property type="entry name" value="UBIQUITIN_2"/>
    <property type="match status" value="1"/>
</dbReference>
<dbReference type="SUPFAM" id="SSF54236">
    <property type="entry name" value="Ubiquitin-like"/>
    <property type="match status" value="1"/>
</dbReference>
<sequence>MSDSLHLKKVTLYKNSLAFFEHTNSLDDVKAEKLSSKDKCNSYALDVPMETKDLIVDTLSVTANDGRHCTVNFDSCDTGKNNEDALQERESMGSKAYDFDIGSGRGMGDFLASCVGSRFRIKVEKKGDGVSSGVDLDTIEGLILTVEHKDVVIENSNQVASNVWSVVHMLDTNACTMRKVNLEDIVDIEILDQYIQEQLMKKLSQTMKRKMPKKKATGRTRISITASDSSSSFIGNNEICVSYVDKAASWECTYRMEIPKEETDAVLLEPSEAAMSIESEPTVKLHLLGNVHNPTDRDWKEIELTLVANEIGVSSLGNATSRTSETKNICFGVKQATGGSMQVFVKTLTGKTITLDLSPSDTIETMKAKIQDKEGIPPDQQRIIFAGKQLEDGRTISDYNIQKESTLHLVLRLRGGPMSSPSPEPSISKKKEKEEEEFESLSKMQMSGLSEHVVYNIPLKMTIRAKENAIVPICSTYMNGERVLRFDPKENDVLVQKCIHLHNNSETAFAPGNVSVFDENRFVSQAQFMPMIPGDDQLIVYGEDGQCEVLVSRPSDLQGVTLSNASLTRNKDGHVVGCDLMYKSTKATKYSISNLSGHKNIHKLYVDHTASNEHGGYAVTTTAKCIKAVTGFSRYEFSLSPNEQSEFVVFEEAFYPKTLLSSSQVHEFIEGDSKKYIDSGLIDKNFLKQLKNALSRQELRKVLREIVAGRYATRVWEKEFGSDITLNAKLVADLKLVNFMEDEVKERKRRVSVERGGILKIETIQKRLRENIKGLEKVSQSSVQSILKRYLDDLNTQEDELYAANNKIDALNEEIFKAESELDCVKARCSSLANAELAEM</sequence>
<keyword evidence="1" id="KW-0175">Coiled coil</keyword>
<proteinExistence type="predicted"/>
<dbReference type="InterPro" id="IPR000626">
    <property type="entry name" value="Ubiquitin-like_dom"/>
</dbReference>